<accession>A0A4U5MIY5</accession>
<comment type="caution">
    <text evidence="1">The sequence shown here is derived from an EMBL/GenBank/DDBJ whole genome shotgun (WGS) entry which is preliminary data.</text>
</comment>
<protein>
    <recommendedName>
        <fullName evidence="3">F-box associated domain-containing protein</fullName>
    </recommendedName>
</protein>
<dbReference type="AlphaFoldDB" id="A0A4U5MIY5"/>
<reference evidence="1 2" key="2">
    <citation type="journal article" date="2019" name="G3 (Bethesda)">
        <title>Hybrid Assembly of the Genome of the Entomopathogenic Nematode Steinernema carpocapsae Identifies the X-Chromosome.</title>
        <authorList>
            <person name="Serra L."/>
            <person name="Macchietto M."/>
            <person name="Macias-Munoz A."/>
            <person name="McGill C.J."/>
            <person name="Rodriguez I.M."/>
            <person name="Rodriguez B."/>
            <person name="Murad R."/>
            <person name="Mortazavi A."/>
        </authorList>
    </citation>
    <scope>NUCLEOTIDE SEQUENCE [LARGE SCALE GENOMIC DNA]</scope>
    <source>
        <strain evidence="1 2">ALL</strain>
    </source>
</reference>
<sequence>MADVPYYFCYDTLACLSHTPEAPTWQPSTPSATEASNPILLPGEWFNAAKRFTDTVILKAKLAKHTDNEWHYSISKLDDDNDTYTLDRLLTMNMDKYRFLEITVGCTSMDAVHGEHIDEAPWTQLIYSDPVVSTKDLNQTLVPLIIAQLADPAKLDIYGCDDFDVASRFASLQHVKKLHLNYEPGLELILKQKVAQNDLRLLNVSGSWPHECLVDFETTARSKNLMELQLHQLPWLVSPEVVKGFVDRWKEADGKVKMLLTGKPYFEPEEVKVLFDTCEVEGEKRSKVYTMEAKTGQHLLSIQFKNSGFMMLSVCLSDCGC</sequence>
<organism evidence="1 2">
    <name type="scientific">Steinernema carpocapsae</name>
    <name type="common">Entomopathogenic nematode</name>
    <dbReference type="NCBI Taxonomy" id="34508"/>
    <lineage>
        <taxon>Eukaryota</taxon>
        <taxon>Metazoa</taxon>
        <taxon>Ecdysozoa</taxon>
        <taxon>Nematoda</taxon>
        <taxon>Chromadorea</taxon>
        <taxon>Rhabditida</taxon>
        <taxon>Tylenchina</taxon>
        <taxon>Panagrolaimomorpha</taxon>
        <taxon>Strongyloidoidea</taxon>
        <taxon>Steinernematidae</taxon>
        <taxon>Steinernema</taxon>
    </lineage>
</organism>
<proteinExistence type="predicted"/>
<evidence type="ECO:0000313" key="2">
    <source>
        <dbReference type="Proteomes" id="UP000298663"/>
    </source>
</evidence>
<reference evidence="1 2" key="1">
    <citation type="journal article" date="2015" name="Genome Biol.">
        <title>Comparative genomics of Steinernema reveals deeply conserved gene regulatory networks.</title>
        <authorList>
            <person name="Dillman A.R."/>
            <person name="Macchietto M."/>
            <person name="Porter C.F."/>
            <person name="Rogers A."/>
            <person name="Williams B."/>
            <person name="Antoshechkin I."/>
            <person name="Lee M.M."/>
            <person name="Goodwin Z."/>
            <person name="Lu X."/>
            <person name="Lewis E.E."/>
            <person name="Goodrich-Blair H."/>
            <person name="Stock S.P."/>
            <person name="Adams B.J."/>
            <person name="Sternberg P.W."/>
            <person name="Mortazavi A."/>
        </authorList>
    </citation>
    <scope>NUCLEOTIDE SEQUENCE [LARGE SCALE GENOMIC DNA]</scope>
    <source>
        <strain evidence="1 2">ALL</strain>
    </source>
</reference>
<dbReference type="Proteomes" id="UP000298663">
    <property type="component" value="Unassembled WGS sequence"/>
</dbReference>
<name>A0A4U5MIY5_STECR</name>
<evidence type="ECO:0000313" key="1">
    <source>
        <dbReference type="EMBL" id="TKR69340.1"/>
    </source>
</evidence>
<dbReference type="EMBL" id="AZBU02000007">
    <property type="protein sequence ID" value="TKR69340.1"/>
    <property type="molecule type" value="Genomic_DNA"/>
</dbReference>
<evidence type="ECO:0008006" key="3">
    <source>
        <dbReference type="Google" id="ProtNLM"/>
    </source>
</evidence>
<gene>
    <name evidence="1" type="ORF">L596_021514</name>
</gene>
<keyword evidence="2" id="KW-1185">Reference proteome</keyword>